<comment type="caution">
    <text evidence="3">The sequence shown here is derived from an EMBL/GenBank/DDBJ whole genome shotgun (WGS) entry which is preliminary data.</text>
</comment>
<evidence type="ECO:0000256" key="1">
    <source>
        <dbReference type="SAM" id="MobiDB-lite"/>
    </source>
</evidence>
<proteinExistence type="predicted"/>
<feature type="signal peptide" evidence="2">
    <location>
        <begin position="1"/>
        <end position="25"/>
    </location>
</feature>
<evidence type="ECO:0000313" key="4">
    <source>
        <dbReference type="Proteomes" id="UP000249396"/>
    </source>
</evidence>
<gene>
    <name evidence="3" type="ORF">DM484_02535</name>
</gene>
<accession>A0A2W4RQM6</accession>
<feature type="region of interest" description="Disordered" evidence="1">
    <location>
        <begin position="27"/>
        <end position="53"/>
    </location>
</feature>
<dbReference type="Pfam" id="PF06051">
    <property type="entry name" value="DUF928"/>
    <property type="match status" value="1"/>
</dbReference>
<evidence type="ECO:0008006" key="5">
    <source>
        <dbReference type="Google" id="ProtNLM"/>
    </source>
</evidence>
<keyword evidence="2" id="KW-0732">Signal</keyword>
<protein>
    <recommendedName>
        <fullName evidence="5">DUF928 domain-containing protein</fullName>
    </recommendedName>
</protein>
<dbReference type="AlphaFoldDB" id="A0A2W4RQM6"/>
<organism evidence="3 4">
    <name type="scientific">Candidatus Methylumidiphilus alinenensis</name>
    <dbReference type="NCBI Taxonomy" id="2202197"/>
    <lineage>
        <taxon>Bacteria</taxon>
        <taxon>Pseudomonadati</taxon>
        <taxon>Pseudomonadota</taxon>
        <taxon>Gammaproteobacteria</taxon>
        <taxon>Methylococcales</taxon>
        <taxon>Candidatus Methylumidiphilus</taxon>
    </lineage>
</organism>
<feature type="chain" id="PRO_5016097626" description="DUF928 domain-containing protein" evidence="2">
    <location>
        <begin position="26"/>
        <end position="226"/>
    </location>
</feature>
<reference evidence="3 4" key="1">
    <citation type="journal article" date="2018" name="Aquat. Microb. Ecol.">
        <title>Gammaproteobacterial methanotrophs dominate.</title>
        <authorList>
            <person name="Rissanen A.J."/>
            <person name="Saarenheimo J."/>
            <person name="Tiirola M."/>
            <person name="Peura S."/>
            <person name="Aalto S.L."/>
            <person name="Karvinen A."/>
            <person name="Nykanen H."/>
        </authorList>
    </citation>
    <scope>NUCLEOTIDE SEQUENCE [LARGE SCALE GENOMIC DNA]</scope>
    <source>
        <strain evidence="3">AMbin10</strain>
    </source>
</reference>
<sequence>MFRKAMTTLLMSSFALFWPVGTTMAENAASPTSAPARPVVYQPPLRGAPDRRVGGGTRGGAIDLSVLAPKQSAWSNQDQPLLFWFISALPAQGKLAFSLARASSAGHLYETSIPMPNRPGIQSFQLKAYRLEPGVEYVWSISLTFDQDDDKPDQVTRAGIIFNAVSREENERWEKLKEDDLTLLQAKSGYWYDAVATLIESSSNAYPHREWLKDLLNQVGLVYIAN</sequence>
<evidence type="ECO:0000313" key="3">
    <source>
        <dbReference type="EMBL" id="PZN84646.1"/>
    </source>
</evidence>
<dbReference type="InterPro" id="IPR010328">
    <property type="entry name" value="DUF928"/>
</dbReference>
<dbReference type="Proteomes" id="UP000249396">
    <property type="component" value="Unassembled WGS sequence"/>
</dbReference>
<name>A0A2W4RQM6_9GAMM</name>
<evidence type="ECO:0000256" key="2">
    <source>
        <dbReference type="SAM" id="SignalP"/>
    </source>
</evidence>
<dbReference type="EMBL" id="QJPH01000146">
    <property type="protein sequence ID" value="PZN84646.1"/>
    <property type="molecule type" value="Genomic_DNA"/>
</dbReference>